<gene>
    <name evidence="1" type="ORF">PSYICH_LOCUS3894</name>
</gene>
<dbReference type="PANTHER" id="PTHR37162">
    <property type="entry name" value="HAT FAMILY DIMERISATION DOMAINCONTAINING PROTEIN-RELATED"/>
    <property type="match status" value="1"/>
</dbReference>
<evidence type="ECO:0000313" key="2">
    <source>
        <dbReference type="Proteomes" id="UP001153636"/>
    </source>
</evidence>
<dbReference type="EMBL" id="OV651825">
    <property type="protein sequence ID" value="CAH1102899.1"/>
    <property type="molecule type" value="Genomic_DNA"/>
</dbReference>
<dbReference type="OrthoDB" id="6781255at2759"/>
<proteinExistence type="predicted"/>
<dbReference type="Proteomes" id="UP001153636">
    <property type="component" value="Chromosome 13"/>
</dbReference>
<protein>
    <recommendedName>
        <fullName evidence="3">DUF4371 domain-containing protein</fullName>
    </recommendedName>
</protein>
<sequence>MILMDHLPKLLISAAPDSQILKTVTCSRTKTTSLLKNFQADSERSISCILKENKFSVIIDETTDVSIKKSLAILVRCTDLDLQKVRDRLLALVEVNDLTAEGILEQILADIKNLCIPIPNLIGFAADNAAVMMGKYNGVQANSRRIGEFKEFQEYVRLKPHKLLRASQTRWLSLKAAVKRTLEQWPALVLHFNAAILEDNLVAASTIHNALNNIVYKLYITFLACICHLLQN</sequence>
<evidence type="ECO:0000313" key="1">
    <source>
        <dbReference type="EMBL" id="CAH1102899.1"/>
    </source>
</evidence>
<dbReference type="PANTHER" id="PTHR37162:SF1">
    <property type="entry name" value="BED-TYPE DOMAIN-CONTAINING PROTEIN"/>
    <property type="match status" value="1"/>
</dbReference>
<evidence type="ECO:0008006" key="3">
    <source>
        <dbReference type="Google" id="ProtNLM"/>
    </source>
</evidence>
<dbReference type="AlphaFoldDB" id="A0A9P0CIL6"/>
<name>A0A9P0CIL6_9CUCU</name>
<keyword evidence="2" id="KW-1185">Reference proteome</keyword>
<accession>A0A9P0CIL6</accession>
<reference evidence="1" key="1">
    <citation type="submission" date="2022-01" db="EMBL/GenBank/DDBJ databases">
        <authorList>
            <person name="King R."/>
        </authorList>
    </citation>
    <scope>NUCLEOTIDE SEQUENCE</scope>
</reference>
<organism evidence="1 2">
    <name type="scientific">Psylliodes chrysocephalus</name>
    <dbReference type="NCBI Taxonomy" id="3402493"/>
    <lineage>
        <taxon>Eukaryota</taxon>
        <taxon>Metazoa</taxon>
        <taxon>Ecdysozoa</taxon>
        <taxon>Arthropoda</taxon>
        <taxon>Hexapoda</taxon>
        <taxon>Insecta</taxon>
        <taxon>Pterygota</taxon>
        <taxon>Neoptera</taxon>
        <taxon>Endopterygota</taxon>
        <taxon>Coleoptera</taxon>
        <taxon>Polyphaga</taxon>
        <taxon>Cucujiformia</taxon>
        <taxon>Chrysomeloidea</taxon>
        <taxon>Chrysomelidae</taxon>
        <taxon>Galerucinae</taxon>
        <taxon>Alticini</taxon>
        <taxon>Psylliodes</taxon>
    </lineage>
</organism>